<dbReference type="Proteomes" id="UP000623129">
    <property type="component" value="Unassembled WGS sequence"/>
</dbReference>
<feature type="region of interest" description="Disordered" evidence="1">
    <location>
        <begin position="255"/>
        <end position="275"/>
    </location>
</feature>
<feature type="compositionally biased region" description="Polar residues" evidence="1">
    <location>
        <begin position="255"/>
        <end position="266"/>
    </location>
</feature>
<protein>
    <recommendedName>
        <fullName evidence="4">DUF4283 domain-containing protein</fullName>
    </recommendedName>
</protein>
<evidence type="ECO:0000313" key="2">
    <source>
        <dbReference type="EMBL" id="KAF3330190.1"/>
    </source>
</evidence>
<sequence length="367" mass="41739">MEAPYPYGDTLPNSTSVFAPKTPHSTLLENDATHSIMVCFIRQSTNRNPAVIQHKLTQLYGGLPSDDHILTLSAKAYLLQLPEFLNRKQVLHDLLLWSVSNHVHLWRWEHEANWNHTPQSFKVYLKVLNYPLQLWHPHYFHLMVAGFGMPLYVDDENTIASDRSFLRIAIRCIDPSKIPEIILLHYDDKWRRCIVEVLGWSLSKYRGHDATHGPFAGGRQLDLGWPRGGPPYNQPEDDANRLSLVHAHTTFLRQSDGNRQPTQGHTLLSAPPSLAGSMGPYREPSSWKDLMKNQSLPLQTLHSARRAVVLGGYTRHAPNALGSSMPKNLIAKLYLPSLRPRNHLTRTCLRKPQRIPPPSTPLFSPTQ</sequence>
<gene>
    <name evidence="2" type="ORF">FCM35_KLT05521</name>
</gene>
<evidence type="ECO:0000256" key="1">
    <source>
        <dbReference type="SAM" id="MobiDB-lite"/>
    </source>
</evidence>
<proteinExistence type="predicted"/>
<organism evidence="2 3">
    <name type="scientific">Carex littledalei</name>
    <dbReference type="NCBI Taxonomy" id="544730"/>
    <lineage>
        <taxon>Eukaryota</taxon>
        <taxon>Viridiplantae</taxon>
        <taxon>Streptophyta</taxon>
        <taxon>Embryophyta</taxon>
        <taxon>Tracheophyta</taxon>
        <taxon>Spermatophyta</taxon>
        <taxon>Magnoliopsida</taxon>
        <taxon>Liliopsida</taxon>
        <taxon>Poales</taxon>
        <taxon>Cyperaceae</taxon>
        <taxon>Cyperoideae</taxon>
        <taxon>Cariceae</taxon>
        <taxon>Carex</taxon>
        <taxon>Carex subgen. Euthyceras</taxon>
    </lineage>
</organism>
<accession>A0A833QPH8</accession>
<dbReference type="AlphaFoldDB" id="A0A833QPH8"/>
<evidence type="ECO:0008006" key="4">
    <source>
        <dbReference type="Google" id="ProtNLM"/>
    </source>
</evidence>
<keyword evidence="3" id="KW-1185">Reference proteome</keyword>
<comment type="caution">
    <text evidence="2">The sequence shown here is derived from an EMBL/GenBank/DDBJ whole genome shotgun (WGS) entry which is preliminary data.</text>
</comment>
<reference evidence="2" key="1">
    <citation type="submission" date="2020-01" db="EMBL/GenBank/DDBJ databases">
        <title>Genome sequence of Kobresia littledalei, the first chromosome-level genome in the family Cyperaceae.</title>
        <authorList>
            <person name="Qu G."/>
        </authorList>
    </citation>
    <scope>NUCLEOTIDE SEQUENCE</scope>
    <source>
        <strain evidence="2">C.B.Clarke</strain>
        <tissue evidence="2">Leaf</tissue>
    </source>
</reference>
<evidence type="ECO:0000313" key="3">
    <source>
        <dbReference type="Proteomes" id="UP000623129"/>
    </source>
</evidence>
<name>A0A833QPH8_9POAL</name>
<dbReference type="EMBL" id="SWLB01000014">
    <property type="protein sequence ID" value="KAF3330190.1"/>
    <property type="molecule type" value="Genomic_DNA"/>
</dbReference>